<evidence type="ECO:0000313" key="1">
    <source>
        <dbReference type="EMBL" id="KAJ7422543.1"/>
    </source>
</evidence>
<accession>A0ABQ9DI15</accession>
<keyword evidence="2" id="KW-1185">Reference proteome</keyword>
<dbReference type="EMBL" id="WHWB01033003">
    <property type="protein sequence ID" value="KAJ7422543.1"/>
    <property type="molecule type" value="Genomic_DNA"/>
</dbReference>
<comment type="caution">
    <text evidence="1">The sequence shown here is derived from an EMBL/GenBank/DDBJ whole genome shotgun (WGS) entry which is preliminary data.</text>
</comment>
<organism evidence="1 2">
    <name type="scientific">Willisornis vidua</name>
    <name type="common">Xingu scale-backed antbird</name>
    <dbReference type="NCBI Taxonomy" id="1566151"/>
    <lineage>
        <taxon>Eukaryota</taxon>
        <taxon>Metazoa</taxon>
        <taxon>Chordata</taxon>
        <taxon>Craniata</taxon>
        <taxon>Vertebrata</taxon>
        <taxon>Euteleostomi</taxon>
        <taxon>Archelosauria</taxon>
        <taxon>Archosauria</taxon>
        <taxon>Dinosauria</taxon>
        <taxon>Saurischia</taxon>
        <taxon>Theropoda</taxon>
        <taxon>Coelurosauria</taxon>
        <taxon>Aves</taxon>
        <taxon>Neognathae</taxon>
        <taxon>Neoaves</taxon>
        <taxon>Telluraves</taxon>
        <taxon>Australaves</taxon>
        <taxon>Passeriformes</taxon>
        <taxon>Thamnophilidae</taxon>
        <taxon>Willisornis</taxon>
    </lineage>
</organism>
<protein>
    <submittedName>
        <fullName evidence="1">Uncharacterized protein</fullName>
    </submittedName>
</protein>
<gene>
    <name evidence="1" type="ORF">WISP_37425</name>
</gene>
<name>A0ABQ9DI15_9PASS</name>
<dbReference type="Proteomes" id="UP001145742">
    <property type="component" value="Unassembled WGS sequence"/>
</dbReference>
<sequence>MFTTKPCPQVPLGTCFLNPSKDGHSSTLLPSPFQCMKTPSMKKFSQISDLNLPWHNMRPFLLILLFSVKQLDVNSLVPWVHSPGLLGPQSWSPGSIVLVSWAHSPGPLGPQSWSPEPTVLVPWVHSTGPNWAGGAEPELIVQTV</sequence>
<proteinExistence type="predicted"/>
<reference evidence="1" key="1">
    <citation type="submission" date="2019-10" db="EMBL/GenBank/DDBJ databases">
        <authorList>
            <person name="Soares A.E.R."/>
            <person name="Aleixo A."/>
            <person name="Schneider P."/>
            <person name="Miyaki C.Y."/>
            <person name="Schneider M.P."/>
            <person name="Mello C."/>
            <person name="Vasconcelos A.T.R."/>
        </authorList>
    </citation>
    <scope>NUCLEOTIDE SEQUENCE</scope>
    <source>
        <tissue evidence="1">Muscle</tissue>
    </source>
</reference>
<evidence type="ECO:0000313" key="2">
    <source>
        <dbReference type="Proteomes" id="UP001145742"/>
    </source>
</evidence>